<evidence type="ECO:0000256" key="2">
    <source>
        <dbReference type="ARBA" id="ARBA00005467"/>
    </source>
</evidence>
<keyword evidence="5 6" id="KW-0472">Membrane</keyword>
<keyword evidence="4 6" id="KW-1133">Transmembrane helix</keyword>
<dbReference type="PANTHER" id="PTHR13019">
    <property type="entry name" value="GOLGI APPARATUS MEMBRANE PROTEIN TVP23"/>
    <property type="match status" value="1"/>
</dbReference>
<dbReference type="InterPro" id="IPR008564">
    <property type="entry name" value="TVP23-like"/>
</dbReference>
<feature type="region of interest" description="Disordered" evidence="7">
    <location>
        <begin position="1"/>
        <end position="21"/>
    </location>
</feature>
<organism evidence="8 9">
    <name type="scientific">Aduncisulcus paluster</name>
    <dbReference type="NCBI Taxonomy" id="2918883"/>
    <lineage>
        <taxon>Eukaryota</taxon>
        <taxon>Metamonada</taxon>
        <taxon>Carpediemonas-like organisms</taxon>
        <taxon>Aduncisulcus</taxon>
    </lineage>
</organism>
<gene>
    <name evidence="8" type="ORF">ADUPG1_010435</name>
</gene>
<protein>
    <recommendedName>
        <fullName evidence="6">Golgi apparatus membrane protein TVP23 homolog</fullName>
    </recommendedName>
</protein>
<comment type="subcellular location">
    <subcellularLocation>
        <location evidence="1 6">Membrane</location>
        <topology evidence="1 6">Multi-pass membrane protein</topology>
    </subcellularLocation>
</comment>
<feature type="transmembrane region" description="Helical" evidence="6">
    <location>
        <begin position="142"/>
        <end position="160"/>
    </location>
</feature>
<dbReference type="EMBL" id="BQXS01011569">
    <property type="protein sequence ID" value="GKT14188.1"/>
    <property type="molecule type" value="Genomic_DNA"/>
</dbReference>
<feature type="transmembrane region" description="Helical" evidence="6">
    <location>
        <begin position="30"/>
        <end position="48"/>
    </location>
</feature>
<evidence type="ECO:0000256" key="7">
    <source>
        <dbReference type="SAM" id="MobiDB-lite"/>
    </source>
</evidence>
<keyword evidence="3 6" id="KW-0812">Transmembrane</keyword>
<proteinExistence type="inferred from homology"/>
<sequence>MSSEPKKPDTPTKEEEEVEKWKPPKTTHPVAIVFMCIFKICGIVFYWTKNWLGLIGFILVILCDAFDFWTVKNICGRYLVGLRYWNIPMSNNTTKWLFESRSAGAEIGKFDSSWFWIWLWVWPILWLLFGIVNFFGFKLDNLLLNILGIGFGMVNAIGFMKCQGDYKKQIKALGKKAALKGLAKTMETE</sequence>
<feature type="transmembrane region" description="Helical" evidence="6">
    <location>
        <begin position="54"/>
        <end position="71"/>
    </location>
</feature>
<evidence type="ECO:0000256" key="3">
    <source>
        <dbReference type="ARBA" id="ARBA00022692"/>
    </source>
</evidence>
<evidence type="ECO:0000256" key="1">
    <source>
        <dbReference type="ARBA" id="ARBA00004141"/>
    </source>
</evidence>
<evidence type="ECO:0000256" key="6">
    <source>
        <dbReference type="RuleBase" id="RU361206"/>
    </source>
</evidence>
<comment type="caution">
    <text evidence="8">The sequence shown here is derived from an EMBL/GenBank/DDBJ whole genome shotgun (WGS) entry which is preliminary data.</text>
</comment>
<dbReference type="PANTHER" id="PTHR13019:SF7">
    <property type="entry name" value="GOLGI APPARATUS MEMBRANE PROTEIN TVP23"/>
    <property type="match status" value="1"/>
</dbReference>
<evidence type="ECO:0000313" key="8">
    <source>
        <dbReference type="EMBL" id="GKT14188.1"/>
    </source>
</evidence>
<evidence type="ECO:0000313" key="9">
    <source>
        <dbReference type="Proteomes" id="UP001057375"/>
    </source>
</evidence>
<reference evidence="8" key="1">
    <citation type="submission" date="2022-03" db="EMBL/GenBank/DDBJ databases">
        <title>Draft genome sequence of Aduncisulcus paluster, a free-living microaerophilic Fornicata.</title>
        <authorList>
            <person name="Yuyama I."/>
            <person name="Kume K."/>
            <person name="Tamura T."/>
            <person name="Inagaki Y."/>
            <person name="Hashimoto T."/>
        </authorList>
    </citation>
    <scope>NUCLEOTIDE SEQUENCE</scope>
    <source>
        <strain evidence="8">NY0171</strain>
    </source>
</reference>
<dbReference type="Proteomes" id="UP001057375">
    <property type="component" value="Unassembled WGS sequence"/>
</dbReference>
<feature type="compositionally biased region" description="Basic and acidic residues" evidence="7">
    <location>
        <begin position="1"/>
        <end position="13"/>
    </location>
</feature>
<feature type="transmembrane region" description="Helical" evidence="6">
    <location>
        <begin position="115"/>
        <end position="136"/>
    </location>
</feature>
<dbReference type="Pfam" id="PF05832">
    <property type="entry name" value="DUF846"/>
    <property type="match status" value="1"/>
</dbReference>
<comment type="similarity">
    <text evidence="2 6">Belongs to the TVP23 family.</text>
</comment>
<evidence type="ECO:0000256" key="4">
    <source>
        <dbReference type="ARBA" id="ARBA00022989"/>
    </source>
</evidence>
<accession>A0ABQ5JTV0</accession>
<evidence type="ECO:0000256" key="5">
    <source>
        <dbReference type="ARBA" id="ARBA00023136"/>
    </source>
</evidence>
<name>A0ABQ5JTV0_9EUKA</name>
<keyword evidence="9" id="KW-1185">Reference proteome</keyword>